<comment type="caution">
    <text evidence="2">The sequence shown here is derived from an EMBL/GenBank/DDBJ whole genome shotgun (WGS) entry which is preliminary data.</text>
</comment>
<protein>
    <submittedName>
        <fullName evidence="2">Uncharacterized protein</fullName>
    </submittedName>
</protein>
<keyword evidence="1" id="KW-0472">Membrane</keyword>
<feature type="transmembrane region" description="Helical" evidence="1">
    <location>
        <begin position="30"/>
        <end position="49"/>
    </location>
</feature>
<dbReference type="Proteomes" id="UP000623090">
    <property type="component" value="Unassembled WGS sequence"/>
</dbReference>
<proteinExistence type="predicted"/>
<keyword evidence="3" id="KW-1185">Reference proteome</keyword>
<dbReference type="RefSeq" id="WP_172156790.1">
    <property type="nucleotide sequence ID" value="NZ_JABJWC010000016.1"/>
</dbReference>
<accession>A0ABX2AEW2</accession>
<evidence type="ECO:0000256" key="1">
    <source>
        <dbReference type="SAM" id="Phobius"/>
    </source>
</evidence>
<keyword evidence="1" id="KW-0812">Transmembrane</keyword>
<evidence type="ECO:0000313" key="2">
    <source>
        <dbReference type="EMBL" id="NPC66382.1"/>
    </source>
</evidence>
<name>A0ABX2AEW2_9PROT</name>
<organism evidence="2 3">
    <name type="scientific">Komagataeibacter melomenusus</name>
    <dbReference type="NCBI Taxonomy" id="2766578"/>
    <lineage>
        <taxon>Bacteria</taxon>
        <taxon>Pseudomonadati</taxon>
        <taxon>Pseudomonadota</taxon>
        <taxon>Alphaproteobacteria</taxon>
        <taxon>Acetobacterales</taxon>
        <taxon>Acetobacteraceae</taxon>
        <taxon>Komagataeibacter</taxon>
    </lineage>
</organism>
<keyword evidence="1" id="KW-1133">Transmembrane helix</keyword>
<evidence type="ECO:0000313" key="3">
    <source>
        <dbReference type="Proteomes" id="UP000623090"/>
    </source>
</evidence>
<gene>
    <name evidence="2" type="ORF">HNW77_08255</name>
</gene>
<dbReference type="EMBL" id="JABJWC010000016">
    <property type="protein sequence ID" value="NPC66382.1"/>
    <property type="molecule type" value="Genomic_DNA"/>
</dbReference>
<sequence>MGFKRLFENKSLIKIIKVFGCRLFSKRRHFLYLSSTSVAATALILAVFFRMDCFYDFFWKAAYAALGLKAHGPGSGKGGTGWAA</sequence>
<reference evidence="2 3" key="1">
    <citation type="journal article" date="2020" name="Microorganisms">
        <title>Description of Komagataeibacter melaceti sp. nov. and Komagataeibacter melomenusus sp. nov. Isolated from Apple Cider Vinegar.</title>
        <authorList>
            <person name="Maric L."/>
            <person name="Cleenwerck I."/>
            <person name="Accetto T."/>
            <person name="Vandamme P."/>
            <person name="Trcek J."/>
        </authorList>
    </citation>
    <scope>NUCLEOTIDE SEQUENCE [LARGE SCALE GENOMIC DNA]</scope>
    <source>
        <strain evidence="2 3">AV436</strain>
    </source>
</reference>